<sequence length="655" mass="70357">MTCLDEQRSRAIGCAHPSRLPSSLPSFTFVQMIERLRHTNVHLWLSRRGLHGAAGLFMLLLLTGCGSSMQSTVPQEWSMSTEDVDAVRATPTGEIVARQQKDAWVMDDTGQLIYDAREKKGLGGMLKQSFKESTTFAGFSLADFDGEQLTTVAMPSSNVLMVFDNREGSDEIRSVDLRDGSVLWETSEFDWSLSEQKAIGDAATKRLAAALSDENTTVEGGELFNRYAQSLAAEVPAIDGVLIKVNNGLVLTDPSTGDIRWRADGVTGTGIAAVHYLPEQDELLLATDQTDLAQWSEDAQRVIRLDATSGDVVWSSPYGARVAPPVRGIRVFDDAVMIDMDTGGTEAYRLSDGSQLFKSSATTRSTDRMATALGGESTIGGRLTASAAVHDGTAYVPHTTNFKAVGRPDKMIQAYDLATGEMTWESEPIEEAVDVRGLRFVDGRLVAHIVKDSAGGDQVVASWDASTGELAWTRGLSSGHVLLTSATVHAVTDSSHSTIDLDTGEFGDVTNLGQKSLGNALAAMPAGDGLAVLRESGITWMSADGTVSESMNLGGTIVRGLYPSEERVGDRLFVPVSTKRIGSAVTEVHVIDMAERTERAIIRNLSFSSNGSTVSTNFPFGFFVTNNGASLYVLDKDDRVVYYRIPDGAVATPAP</sequence>
<dbReference type="InterPro" id="IPR015943">
    <property type="entry name" value="WD40/YVTN_repeat-like_dom_sf"/>
</dbReference>
<dbReference type="Gene3D" id="2.130.10.10">
    <property type="entry name" value="YVTN repeat-like/Quinoprotein amine dehydrogenase"/>
    <property type="match status" value="2"/>
</dbReference>
<dbReference type="InterPro" id="IPR002372">
    <property type="entry name" value="PQQ_rpt_dom"/>
</dbReference>
<name>A0A2A8D262_9BACT</name>
<dbReference type="InterPro" id="IPR011047">
    <property type="entry name" value="Quinoprotein_ADH-like_sf"/>
</dbReference>
<dbReference type="SUPFAM" id="SSF50998">
    <property type="entry name" value="Quinoprotein alcohol dehydrogenase-like"/>
    <property type="match status" value="2"/>
</dbReference>
<dbReference type="Proteomes" id="UP000220102">
    <property type="component" value="Unassembled WGS sequence"/>
</dbReference>
<keyword evidence="3" id="KW-1185">Reference proteome</keyword>
<dbReference type="AlphaFoldDB" id="A0A2A8D262"/>
<dbReference type="PANTHER" id="PTHR34512">
    <property type="entry name" value="CELL SURFACE PROTEIN"/>
    <property type="match status" value="1"/>
</dbReference>
<comment type="caution">
    <text evidence="2">The sequence shown here is derived from an EMBL/GenBank/DDBJ whole genome shotgun (WGS) entry which is preliminary data.</text>
</comment>
<dbReference type="Pfam" id="PF13360">
    <property type="entry name" value="PQQ_2"/>
    <property type="match status" value="1"/>
</dbReference>
<evidence type="ECO:0000313" key="3">
    <source>
        <dbReference type="Proteomes" id="UP000220102"/>
    </source>
</evidence>
<dbReference type="EMBL" id="PDEQ01000001">
    <property type="protein sequence ID" value="PEN14897.1"/>
    <property type="molecule type" value="Genomic_DNA"/>
</dbReference>
<evidence type="ECO:0000259" key="1">
    <source>
        <dbReference type="Pfam" id="PF13360"/>
    </source>
</evidence>
<feature type="domain" description="Pyrrolo-quinoline quinone repeat" evidence="1">
    <location>
        <begin position="170"/>
        <end position="473"/>
    </location>
</feature>
<dbReference type="PANTHER" id="PTHR34512:SF30">
    <property type="entry name" value="OUTER MEMBRANE PROTEIN ASSEMBLY FACTOR BAMB"/>
    <property type="match status" value="1"/>
</dbReference>
<accession>A0A2A8D262</accession>
<protein>
    <recommendedName>
        <fullName evidence="1">Pyrrolo-quinoline quinone repeat domain-containing protein</fullName>
    </recommendedName>
</protein>
<reference evidence="2 3" key="1">
    <citation type="submission" date="2017-10" db="EMBL/GenBank/DDBJ databases">
        <title>Draft genome of Longibacter Salinarum.</title>
        <authorList>
            <person name="Goh K.M."/>
            <person name="Shamsir M.S."/>
            <person name="Lim S.W."/>
        </authorList>
    </citation>
    <scope>NUCLEOTIDE SEQUENCE [LARGE SCALE GENOMIC DNA]</scope>
    <source>
        <strain evidence="2 3">KCTC 52045</strain>
    </source>
</reference>
<gene>
    <name evidence="2" type="ORF">CRI94_00965</name>
</gene>
<dbReference type="OrthoDB" id="1091598at2"/>
<evidence type="ECO:0000313" key="2">
    <source>
        <dbReference type="EMBL" id="PEN14897.1"/>
    </source>
</evidence>
<organism evidence="2 3">
    <name type="scientific">Longibacter salinarum</name>
    <dbReference type="NCBI Taxonomy" id="1850348"/>
    <lineage>
        <taxon>Bacteria</taxon>
        <taxon>Pseudomonadati</taxon>
        <taxon>Rhodothermota</taxon>
        <taxon>Rhodothermia</taxon>
        <taxon>Rhodothermales</taxon>
        <taxon>Salisaetaceae</taxon>
        <taxon>Longibacter</taxon>
    </lineage>
</organism>
<proteinExistence type="predicted"/>